<dbReference type="OrthoDB" id="213447at2"/>
<dbReference type="InParanoid" id="A0A517SBI4"/>
<proteinExistence type="predicted"/>
<dbReference type="RefSeq" id="WP_145028756.1">
    <property type="nucleotide sequence ID" value="NZ_CP036271.1"/>
</dbReference>
<evidence type="ECO:0000313" key="2">
    <source>
        <dbReference type="Proteomes" id="UP000315700"/>
    </source>
</evidence>
<keyword evidence="2" id="KW-1185">Reference proteome</keyword>
<dbReference type="KEGG" id="ccos:Pan44_15230"/>
<evidence type="ECO:0000313" key="1">
    <source>
        <dbReference type="EMBL" id="QDT53501.1"/>
    </source>
</evidence>
<dbReference type="Proteomes" id="UP000315700">
    <property type="component" value="Chromosome"/>
</dbReference>
<organism evidence="1 2">
    <name type="scientific">Caulifigura coniformis</name>
    <dbReference type="NCBI Taxonomy" id="2527983"/>
    <lineage>
        <taxon>Bacteria</taxon>
        <taxon>Pseudomonadati</taxon>
        <taxon>Planctomycetota</taxon>
        <taxon>Planctomycetia</taxon>
        <taxon>Planctomycetales</taxon>
        <taxon>Planctomycetaceae</taxon>
        <taxon>Caulifigura</taxon>
    </lineage>
</organism>
<dbReference type="EMBL" id="CP036271">
    <property type="protein sequence ID" value="QDT53501.1"/>
    <property type="molecule type" value="Genomic_DNA"/>
</dbReference>
<protein>
    <submittedName>
        <fullName evidence="1">Uncharacterized protein</fullName>
    </submittedName>
</protein>
<accession>A0A517SBI4</accession>
<gene>
    <name evidence="1" type="ORF">Pan44_15230</name>
</gene>
<dbReference type="AlphaFoldDB" id="A0A517SBI4"/>
<name>A0A517SBI4_9PLAN</name>
<reference evidence="1 2" key="1">
    <citation type="submission" date="2019-02" db="EMBL/GenBank/DDBJ databases">
        <title>Deep-cultivation of Planctomycetes and their phenomic and genomic characterization uncovers novel biology.</title>
        <authorList>
            <person name="Wiegand S."/>
            <person name="Jogler M."/>
            <person name="Boedeker C."/>
            <person name="Pinto D."/>
            <person name="Vollmers J."/>
            <person name="Rivas-Marin E."/>
            <person name="Kohn T."/>
            <person name="Peeters S.H."/>
            <person name="Heuer A."/>
            <person name="Rast P."/>
            <person name="Oberbeckmann S."/>
            <person name="Bunk B."/>
            <person name="Jeske O."/>
            <person name="Meyerdierks A."/>
            <person name="Storesund J.E."/>
            <person name="Kallscheuer N."/>
            <person name="Luecker S."/>
            <person name="Lage O.M."/>
            <person name="Pohl T."/>
            <person name="Merkel B.J."/>
            <person name="Hornburger P."/>
            <person name="Mueller R.-W."/>
            <person name="Bruemmer F."/>
            <person name="Labrenz M."/>
            <person name="Spormann A.M."/>
            <person name="Op den Camp H."/>
            <person name="Overmann J."/>
            <person name="Amann R."/>
            <person name="Jetten M.S.M."/>
            <person name="Mascher T."/>
            <person name="Medema M.H."/>
            <person name="Devos D.P."/>
            <person name="Kaster A.-K."/>
            <person name="Ovreas L."/>
            <person name="Rohde M."/>
            <person name="Galperin M.Y."/>
            <person name="Jogler C."/>
        </authorList>
    </citation>
    <scope>NUCLEOTIDE SEQUENCE [LARGE SCALE GENOMIC DNA]</scope>
    <source>
        <strain evidence="1 2">Pan44</strain>
    </source>
</reference>
<sequence>MSARPQHRLITAFRHPLFVSLSLMCCGCGSGDPPSVAGGTEGILRCGSAAIGDLQLTLFQRSGTGAVQVGFAMTRADGTFSLLLPGAAGPLFLPEGQYVCTLESAGAPVRIPKSYSKPDSSPLMVTRKDVKAPLEITGPDLKLR</sequence>